<proteinExistence type="predicted"/>
<dbReference type="RefSeq" id="WP_229892910.1">
    <property type="nucleotide sequence ID" value="NZ_BMUU01000010.1"/>
</dbReference>
<protein>
    <submittedName>
        <fullName evidence="1">Uncharacterized protein</fullName>
    </submittedName>
</protein>
<sequence>MSTLMRAPRESGSWFWDLEEFAAPGLESALSTAARMVEVLSKHGLLAPHKLTYDWYVLDVGSIGITTTLALVNSMTDPSLPERIRQSRPQGFAAAEVDDVHIVGSGTWIDAHGDQHVEPHLVDLSVSPAPIGLSAELSVFHDIWGRYDFAGRPHPEVQDRNAPRLAAALTDLNSMLGVNAEPGEATYFGIAGTLGIETPEALEDGSGPNVTDRL</sequence>
<evidence type="ECO:0000313" key="2">
    <source>
        <dbReference type="Proteomes" id="UP000600946"/>
    </source>
</evidence>
<evidence type="ECO:0000313" key="1">
    <source>
        <dbReference type="EMBL" id="GGY52892.1"/>
    </source>
</evidence>
<reference evidence="2" key="1">
    <citation type="journal article" date="2019" name="Int. J. Syst. Evol. Microbiol.">
        <title>The Global Catalogue of Microorganisms (GCM) 10K type strain sequencing project: providing services to taxonomists for standard genome sequencing and annotation.</title>
        <authorList>
            <consortium name="The Broad Institute Genomics Platform"/>
            <consortium name="The Broad Institute Genome Sequencing Center for Infectious Disease"/>
            <person name="Wu L."/>
            <person name="Ma J."/>
        </authorList>
    </citation>
    <scope>NUCLEOTIDE SEQUENCE [LARGE SCALE GENOMIC DNA]</scope>
    <source>
        <strain evidence="2">JCM 4594</strain>
    </source>
</reference>
<keyword evidence="2" id="KW-1185">Reference proteome</keyword>
<comment type="caution">
    <text evidence="1">The sequence shown here is derived from an EMBL/GenBank/DDBJ whole genome shotgun (WGS) entry which is preliminary data.</text>
</comment>
<gene>
    <name evidence="1" type="ORF">GCM10010326_54000</name>
</gene>
<accession>A0ABQ3AJU7</accession>
<organism evidence="1 2">
    <name type="scientific">Streptomyces xanthochromogenes</name>
    <dbReference type="NCBI Taxonomy" id="67384"/>
    <lineage>
        <taxon>Bacteria</taxon>
        <taxon>Bacillati</taxon>
        <taxon>Actinomycetota</taxon>
        <taxon>Actinomycetes</taxon>
        <taxon>Kitasatosporales</taxon>
        <taxon>Streptomycetaceae</taxon>
        <taxon>Streptomyces</taxon>
    </lineage>
</organism>
<dbReference type="Proteomes" id="UP000600946">
    <property type="component" value="Unassembled WGS sequence"/>
</dbReference>
<name>A0ABQ3AJU7_9ACTN</name>
<dbReference type="GeneID" id="96293321"/>
<dbReference type="EMBL" id="BMUU01000010">
    <property type="protein sequence ID" value="GGY52892.1"/>
    <property type="molecule type" value="Genomic_DNA"/>
</dbReference>